<evidence type="ECO:0000256" key="6">
    <source>
        <dbReference type="SAM" id="Phobius"/>
    </source>
</evidence>
<dbReference type="EMBL" id="CP058560">
    <property type="protein sequence ID" value="QUH22459.1"/>
    <property type="molecule type" value="Genomic_DNA"/>
</dbReference>
<evidence type="ECO:0000256" key="3">
    <source>
        <dbReference type="ARBA" id="ARBA00022692"/>
    </source>
</evidence>
<dbReference type="OrthoDB" id="80989at2157"/>
<dbReference type="AlphaFoldDB" id="A0A8T8K3H2"/>
<sequence>MGDFDSDYSLIHRLDPRTKLILVVAITLMCTIINNIFLLLSIGAGLIILLTFSKTLKRVSALLGFFLIFAAAAISLTAIITRDINYALEYFSPFLARFFIIICAGLLFAFTTPPQRFAQSLQQMRIPTSITFTLGITLRYIPTLAREAESIFQSLKLRGIHLSKWDYIRRPSMIYRGIIIPLIIRSIKLSDEIAIAAESRAFKSNKSRSSLKKLTIGKNDVLFLGIMIITMGLVFYLDNNPVFPF</sequence>
<dbReference type="Proteomes" id="UP000681041">
    <property type="component" value="Chromosome"/>
</dbReference>
<keyword evidence="4 6" id="KW-1133">Transmembrane helix</keyword>
<accession>A0A8T8K3H2</accession>
<dbReference type="InterPro" id="IPR051611">
    <property type="entry name" value="ECF_transporter_component"/>
</dbReference>
<dbReference type="GO" id="GO:0005886">
    <property type="term" value="C:plasma membrane"/>
    <property type="evidence" value="ECO:0007669"/>
    <property type="project" value="UniProtKB-ARBA"/>
</dbReference>
<proteinExistence type="predicted"/>
<protein>
    <submittedName>
        <fullName evidence="7">Energy-coupling factor transporter transmembrane protein EcfT</fullName>
    </submittedName>
</protein>
<feature type="transmembrane region" description="Helical" evidence="6">
    <location>
        <begin position="20"/>
        <end position="50"/>
    </location>
</feature>
<feature type="transmembrane region" description="Helical" evidence="6">
    <location>
        <begin position="62"/>
        <end position="82"/>
    </location>
</feature>
<dbReference type="KEGG" id="meme:HYG87_01110"/>
<keyword evidence="2" id="KW-1003">Cell membrane</keyword>
<evidence type="ECO:0000256" key="4">
    <source>
        <dbReference type="ARBA" id="ARBA00022989"/>
    </source>
</evidence>
<dbReference type="GeneID" id="64819320"/>
<comment type="subcellular location">
    <subcellularLocation>
        <location evidence="1">Membrane</location>
        <topology evidence="1">Multi-pass membrane protein</topology>
    </subcellularLocation>
</comment>
<dbReference type="RefSeq" id="WP_211533404.1">
    <property type="nucleotide sequence ID" value="NZ_CP058560.1"/>
</dbReference>
<reference evidence="7" key="1">
    <citation type="submission" date="2020-07" db="EMBL/GenBank/DDBJ databases">
        <title>Methanobacterium. sp. MethCan genome.</title>
        <authorList>
            <person name="Postec A."/>
            <person name="Quemeneur M."/>
        </authorList>
    </citation>
    <scope>NUCLEOTIDE SEQUENCE</scope>
    <source>
        <strain evidence="7">MethCAN</strain>
    </source>
</reference>
<evidence type="ECO:0000313" key="7">
    <source>
        <dbReference type="EMBL" id="QUH22459.1"/>
    </source>
</evidence>
<evidence type="ECO:0000313" key="8">
    <source>
        <dbReference type="Proteomes" id="UP000681041"/>
    </source>
</evidence>
<name>A0A8T8K3H2_9EURY</name>
<evidence type="ECO:0000256" key="5">
    <source>
        <dbReference type="ARBA" id="ARBA00023136"/>
    </source>
</evidence>
<feature type="transmembrane region" description="Helical" evidence="6">
    <location>
        <begin position="94"/>
        <end position="112"/>
    </location>
</feature>
<feature type="transmembrane region" description="Helical" evidence="6">
    <location>
        <begin position="221"/>
        <end position="237"/>
    </location>
</feature>
<evidence type="ECO:0000256" key="1">
    <source>
        <dbReference type="ARBA" id="ARBA00004141"/>
    </source>
</evidence>
<dbReference type="PANTHER" id="PTHR34857">
    <property type="entry name" value="SLL0384 PROTEIN"/>
    <property type="match status" value="1"/>
</dbReference>
<organism evidence="7 8">
    <name type="scientific">Methanobacterium alkalithermotolerans</name>
    <dbReference type="NCBI Taxonomy" id="2731220"/>
    <lineage>
        <taxon>Archaea</taxon>
        <taxon>Methanobacteriati</taxon>
        <taxon>Methanobacteriota</taxon>
        <taxon>Methanomada group</taxon>
        <taxon>Methanobacteria</taxon>
        <taxon>Methanobacteriales</taxon>
        <taxon>Methanobacteriaceae</taxon>
        <taxon>Methanobacterium</taxon>
    </lineage>
</organism>
<dbReference type="Pfam" id="PF02361">
    <property type="entry name" value="CbiQ"/>
    <property type="match status" value="1"/>
</dbReference>
<keyword evidence="8" id="KW-1185">Reference proteome</keyword>
<dbReference type="InterPro" id="IPR003339">
    <property type="entry name" value="ABC/ECF_trnsptr_transmembrane"/>
</dbReference>
<keyword evidence="5 6" id="KW-0472">Membrane</keyword>
<dbReference type="CDD" id="cd16914">
    <property type="entry name" value="EcfT"/>
    <property type="match status" value="1"/>
</dbReference>
<evidence type="ECO:0000256" key="2">
    <source>
        <dbReference type="ARBA" id="ARBA00022475"/>
    </source>
</evidence>
<dbReference type="PANTHER" id="PTHR34857:SF2">
    <property type="entry name" value="SLL0384 PROTEIN"/>
    <property type="match status" value="1"/>
</dbReference>
<gene>
    <name evidence="7" type="ORF">HYG87_01110</name>
</gene>
<keyword evidence="3 6" id="KW-0812">Transmembrane</keyword>